<comment type="caution">
    <text evidence="1">The sequence shown here is derived from an EMBL/GenBank/DDBJ whole genome shotgun (WGS) entry which is preliminary data.</text>
</comment>
<protein>
    <submittedName>
        <fullName evidence="1">Uncharacterized protein</fullName>
    </submittedName>
</protein>
<accession>A0A392PMD1</accession>
<sequence>MASSSSRKRMAVDGLPNDCWELVLSQLLNEIDSFPFLQHLDISFPGRGKGLSVWMRIITMP</sequence>
<evidence type="ECO:0000313" key="2">
    <source>
        <dbReference type="Proteomes" id="UP000265520"/>
    </source>
</evidence>
<evidence type="ECO:0000313" key="1">
    <source>
        <dbReference type="EMBL" id="MCI12456.1"/>
    </source>
</evidence>
<name>A0A392PMD1_9FABA</name>
<keyword evidence="2" id="KW-1185">Reference proteome</keyword>
<reference evidence="1 2" key="1">
    <citation type="journal article" date="2018" name="Front. Plant Sci.">
        <title>Red Clover (Trifolium pratense) and Zigzag Clover (T. medium) - A Picture of Genomic Similarities and Differences.</title>
        <authorList>
            <person name="Dluhosova J."/>
            <person name="Istvanek J."/>
            <person name="Nedelnik J."/>
            <person name="Repkova J."/>
        </authorList>
    </citation>
    <scope>NUCLEOTIDE SEQUENCE [LARGE SCALE GENOMIC DNA]</scope>
    <source>
        <strain evidence="2">cv. 10/8</strain>
        <tissue evidence="1">Leaf</tissue>
    </source>
</reference>
<proteinExistence type="predicted"/>
<dbReference type="AlphaFoldDB" id="A0A392PMD1"/>
<dbReference type="EMBL" id="LXQA010084249">
    <property type="protein sequence ID" value="MCI12456.1"/>
    <property type="molecule type" value="Genomic_DNA"/>
</dbReference>
<dbReference type="Proteomes" id="UP000265520">
    <property type="component" value="Unassembled WGS sequence"/>
</dbReference>
<organism evidence="1 2">
    <name type="scientific">Trifolium medium</name>
    <dbReference type="NCBI Taxonomy" id="97028"/>
    <lineage>
        <taxon>Eukaryota</taxon>
        <taxon>Viridiplantae</taxon>
        <taxon>Streptophyta</taxon>
        <taxon>Embryophyta</taxon>
        <taxon>Tracheophyta</taxon>
        <taxon>Spermatophyta</taxon>
        <taxon>Magnoliopsida</taxon>
        <taxon>eudicotyledons</taxon>
        <taxon>Gunneridae</taxon>
        <taxon>Pentapetalae</taxon>
        <taxon>rosids</taxon>
        <taxon>fabids</taxon>
        <taxon>Fabales</taxon>
        <taxon>Fabaceae</taxon>
        <taxon>Papilionoideae</taxon>
        <taxon>50 kb inversion clade</taxon>
        <taxon>NPAAA clade</taxon>
        <taxon>Hologalegina</taxon>
        <taxon>IRL clade</taxon>
        <taxon>Trifolieae</taxon>
        <taxon>Trifolium</taxon>
    </lineage>
</organism>